<dbReference type="RefSeq" id="WP_147165923.1">
    <property type="nucleotide sequence ID" value="NZ_VOOR01000004.1"/>
</dbReference>
<dbReference type="EMBL" id="VOOR01000004">
    <property type="protein sequence ID" value="TXB68344.1"/>
    <property type="molecule type" value="Genomic_DNA"/>
</dbReference>
<protein>
    <submittedName>
        <fullName evidence="1">DUF1819 family protein</fullName>
    </submittedName>
</protein>
<accession>A0A5C6S1P5</accession>
<dbReference type="Proteomes" id="UP000321580">
    <property type="component" value="Unassembled WGS sequence"/>
</dbReference>
<sequence length="210" mass="24356">MAASRPYRLSFSGAALQVEESIKIAQLYADLKDWEAVQAEVVGENALQKNQLKTTVRSFYEVRTRLKEMTPLQMERLAEGTFTEQQQLLWVAACKVYPFIGAFALEVLLNKIQAFEYIVHESDYTEFLEAQTLKEPKLQQVSDSTYQKLRSRLYRMMEEAGIVNNREERVITPPVVTTYVAEALIDEDPKLLRYLLVSDRDIRQLINRIK</sequence>
<dbReference type="InterPro" id="IPR023137">
    <property type="entry name" value="BrxA_sf"/>
</dbReference>
<comment type="caution">
    <text evidence="1">The sequence shown here is derived from an EMBL/GenBank/DDBJ whole genome shotgun (WGS) entry which is preliminary data.</text>
</comment>
<dbReference type="Gene3D" id="1.10.3540.10">
    <property type="entry name" value="uncharacterized protein from magnetospirillum magneticum domain"/>
    <property type="match status" value="1"/>
</dbReference>
<gene>
    <name evidence="1" type="ORF">FRY97_02900</name>
</gene>
<name>A0A5C6S1P5_9BACT</name>
<keyword evidence="2" id="KW-1185">Reference proteome</keyword>
<evidence type="ECO:0000313" key="2">
    <source>
        <dbReference type="Proteomes" id="UP000321580"/>
    </source>
</evidence>
<dbReference type="OrthoDB" id="981635at2"/>
<reference evidence="1 2" key="1">
    <citation type="submission" date="2019-08" db="EMBL/GenBank/DDBJ databases">
        <title>Genome of Phaeodactylibacter luteus.</title>
        <authorList>
            <person name="Bowman J.P."/>
        </authorList>
    </citation>
    <scope>NUCLEOTIDE SEQUENCE [LARGE SCALE GENOMIC DNA]</scope>
    <source>
        <strain evidence="1 2">KCTC 42180</strain>
    </source>
</reference>
<dbReference type="AlphaFoldDB" id="A0A5C6S1P5"/>
<organism evidence="1 2">
    <name type="scientific">Phaeodactylibacter luteus</name>
    <dbReference type="NCBI Taxonomy" id="1564516"/>
    <lineage>
        <taxon>Bacteria</taxon>
        <taxon>Pseudomonadati</taxon>
        <taxon>Bacteroidota</taxon>
        <taxon>Saprospiria</taxon>
        <taxon>Saprospirales</taxon>
        <taxon>Haliscomenobacteraceae</taxon>
        <taxon>Phaeodactylibacter</taxon>
    </lineage>
</organism>
<dbReference type="Pfam" id="PF08849">
    <property type="entry name" value="BrxA"/>
    <property type="match status" value="1"/>
</dbReference>
<evidence type="ECO:0000313" key="1">
    <source>
        <dbReference type="EMBL" id="TXB68344.1"/>
    </source>
</evidence>
<proteinExistence type="predicted"/>
<dbReference type="InterPro" id="IPR014948">
    <property type="entry name" value="BrxA"/>
</dbReference>